<dbReference type="PROSITE" id="PS01311">
    <property type="entry name" value="LGT"/>
    <property type="match status" value="1"/>
</dbReference>
<reference evidence="8 9" key="1">
    <citation type="submission" date="2016-01" db="EMBL/GenBank/DDBJ databases">
        <title>Genome sequence of Clostridium neopropionicum X4, DSM-3847.</title>
        <authorList>
            <person name="Poehlein A."/>
            <person name="Beck M.H."/>
            <person name="Bengelsdorf F.R."/>
            <person name="Daniel R."/>
            <person name="Duerre P."/>
        </authorList>
    </citation>
    <scope>NUCLEOTIDE SEQUENCE [LARGE SCALE GENOMIC DNA]</scope>
    <source>
        <strain evidence="8 9">DSM-3847</strain>
    </source>
</reference>
<keyword evidence="8" id="KW-0328">Glycosyltransferase</keyword>
<keyword evidence="2 7" id="KW-1003">Cell membrane</keyword>
<feature type="transmembrane region" description="Helical" evidence="7">
    <location>
        <begin position="60"/>
        <end position="82"/>
    </location>
</feature>
<dbReference type="OrthoDB" id="871140at2"/>
<sequence length="301" mass="33878">MPEIWFPNLGIEIEHLNRVAFTVFGKEVYWYGVFIGSGVLLGLLLAMHEAKRTGQIPDDYLDFALYALVFSIIGARLYYVIFSWDTYSGNFIKIFAIREGGLAIYGGVIGGVLTALVYSKRKKMNFWQLADTAAPSLVLGQALGRWGNFFNREAFGDFTNNLFAMRYQLSQVRLGDISENTLSQLQVANGVEYIQVHPTFLYEFLWNVGLLILLVFISRRKKFHGQIAGLYFLGYGLGRVWIEGLRTDQLTLGGFAVSQVFSAVLIVAAAAFLIWKGRQTKIAHEIEGTEAPLEESKKKDE</sequence>
<dbReference type="EMBL" id="LRVM01000006">
    <property type="protein sequence ID" value="KXL52658.1"/>
    <property type="molecule type" value="Genomic_DNA"/>
</dbReference>
<comment type="catalytic activity">
    <reaction evidence="7">
        <text>L-cysteinyl-[prolipoprotein] + a 1,2-diacyl-sn-glycero-3-phospho-(1'-sn-glycerol) = an S-1,2-diacyl-sn-glyceryl-L-cysteinyl-[prolipoprotein] + sn-glycerol 1-phosphate + H(+)</text>
        <dbReference type="Rhea" id="RHEA:56712"/>
        <dbReference type="Rhea" id="RHEA-COMP:14679"/>
        <dbReference type="Rhea" id="RHEA-COMP:14680"/>
        <dbReference type="ChEBI" id="CHEBI:15378"/>
        <dbReference type="ChEBI" id="CHEBI:29950"/>
        <dbReference type="ChEBI" id="CHEBI:57685"/>
        <dbReference type="ChEBI" id="CHEBI:64716"/>
        <dbReference type="ChEBI" id="CHEBI:140658"/>
        <dbReference type="EC" id="2.5.1.145"/>
    </reaction>
</comment>
<name>A0A136WDQ9_9FIRM</name>
<dbReference type="HAMAP" id="MF_01147">
    <property type="entry name" value="Lgt"/>
    <property type="match status" value="1"/>
</dbReference>
<dbReference type="GO" id="GO:0008961">
    <property type="term" value="F:phosphatidylglycerol-prolipoprotein diacylglyceryl transferase activity"/>
    <property type="evidence" value="ECO:0007669"/>
    <property type="project" value="UniProtKB-UniRule"/>
</dbReference>
<evidence type="ECO:0000256" key="3">
    <source>
        <dbReference type="ARBA" id="ARBA00022679"/>
    </source>
</evidence>
<dbReference type="EC" id="2.5.1.145" evidence="7"/>
<evidence type="ECO:0000313" key="8">
    <source>
        <dbReference type="EMBL" id="KXL52658.1"/>
    </source>
</evidence>
<dbReference type="InterPro" id="IPR001640">
    <property type="entry name" value="Lgt"/>
</dbReference>
<dbReference type="Proteomes" id="UP000070539">
    <property type="component" value="Unassembled WGS sequence"/>
</dbReference>
<dbReference type="AlphaFoldDB" id="A0A136WDQ9"/>
<keyword evidence="8" id="KW-0449">Lipoprotein</keyword>
<comment type="subcellular location">
    <subcellularLocation>
        <location evidence="7">Cell membrane</location>
        <topology evidence="7">Multi-pass membrane protein</topology>
    </subcellularLocation>
</comment>
<feature type="transmembrane region" description="Helical" evidence="7">
    <location>
        <begin position="254"/>
        <end position="275"/>
    </location>
</feature>
<dbReference type="RefSeq" id="WP_066088464.1">
    <property type="nucleotide sequence ID" value="NZ_LRVM01000006.1"/>
</dbReference>
<accession>A0A136WDQ9</accession>
<comment type="similarity">
    <text evidence="1 7">Belongs to the Lgt family.</text>
</comment>
<protein>
    <recommendedName>
        <fullName evidence="7">Phosphatidylglycerol--prolipoprotein diacylglyceryl transferase</fullName>
        <ecNumber evidence="7">2.5.1.145</ecNumber>
    </recommendedName>
</protein>
<dbReference type="Pfam" id="PF01790">
    <property type="entry name" value="LGT"/>
    <property type="match status" value="1"/>
</dbReference>
<feature type="transmembrane region" description="Helical" evidence="7">
    <location>
        <begin position="28"/>
        <end position="48"/>
    </location>
</feature>
<comment type="function">
    <text evidence="7">Catalyzes the transfer of the diacylglyceryl group from phosphatidylglycerol to the sulfhydryl group of the N-terminal cysteine of a prolipoprotein, the first step in the formation of mature lipoproteins.</text>
</comment>
<comment type="caution">
    <text evidence="8">The sequence shown here is derived from an EMBL/GenBank/DDBJ whole genome shotgun (WGS) entry which is preliminary data.</text>
</comment>
<dbReference type="UniPathway" id="UPA00664"/>
<keyword evidence="9" id="KW-1185">Reference proteome</keyword>
<dbReference type="PATRIC" id="fig|36847.3.peg.2429"/>
<dbReference type="STRING" id="36847.CLNEO_20670"/>
<evidence type="ECO:0000256" key="1">
    <source>
        <dbReference type="ARBA" id="ARBA00007150"/>
    </source>
</evidence>
<evidence type="ECO:0000256" key="5">
    <source>
        <dbReference type="ARBA" id="ARBA00022989"/>
    </source>
</evidence>
<comment type="pathway">
    <text evidence="7">Protein modification; lipoprotein biosynthesis (diacylglyceryl transfer).</text>
</comment>
<keyword evidence="4 7" id="KW-0812">Transmembrane</keyword>
<evidence type="ECO:0000256" key="6">
    <source>
        <dbReference type="ARBA" id="ARBA00023136"/>
    </source>
</evidence>
<dbReference type="GO" id="GO:0042158">
    <property type="term" value="P:lipoprotein biosynthetic process"/>
    <property type="evidence" value="ECO:0007669"/>
    <property type="project" value="UniProtKB-UniRule"/>
</dbReference>
<feature type="binding site" evidence="7">
    <location>
        <position position="145"/>
    </location>
    <ligand>
        <name>a 1,2-diacyl-sn-glycero-3-phospho-(1'-sn-glycerol)</name>
        <dbReference type="ChEBI" id="CHEBI:64716"/>
    </ligand>
</feature>
<evidence type="ECO:0000313" key="9">
    <source>
        <dbReference type="Proteomes" id="UP000070539"/>
    </source>
</evidence>
<keyword evidence="5 7" id="KW-1133">Transmembrane helix</keyword>
<keyword evidence="3 7" id="KW-0808">Transferase</keyword>
<feature type="transmembrane region" description="Helical" evidence="7">
    <location>
        <begin position="102"/>
        <end position="119"/>
    </location>
</feature>
<proteinExistence type="inferred from homology"/>
<dbReference type="GO" id="GO:0005886">
    <property type="term" value="C:plasma membrane"/>
    <property type="evidence" value="ECO:0007669"/>
    <property type="project" value="UniProtKB-SubCell"/>
</dbReference>
<dbReference type="PANTHER" id="PTHR30589">
    <property type="entry name" value="PROLIPOPROTEIN DIACYLGLYCERYL TRANSFERASE"/>
    <property type="match status" value="1"/>
</dbReference>
<evidence type="ECO:0000256" key="7">
    <source>
        <dbReference type="HAMAP-Rule" id="MF_01147"/>
    </source>
</evidence>
<evidence type="ECO:0000256" key="4">
    <source>
        <dbReference type="ARBA" id="ARBA00022692"/>
    </source>
</evidence>
<organism evidence="8 9">
    <name type="scientific">Anaerotignum neopropionicum</name>
    <dbReference type="NCBI Taxonomy" id="36847"/>
    <lineage>
        <taxon>Bacteria</taxon>
        <taxon>Bacillati</taxon>
        <taxon>Bacillota</taxon>
        <taxon>Clostridia</taxon>
        <taxon>Lachnospirales</taxon>
        <taxon>Anaerotignaceae</taxon>
        <taxon>Anaerotignum</taxon>
    </lineage>
</organism>
<evidence type="ECO:0000256" key="2">
    <source>
        <dbReference type="ARBA" id="ARBA00022475"/>
    </source>
</evidence>
<gene>
    <name evidence="7 8" type="primary">lgt</name>
    <name evidence="8" type="ORF">CLNEO_20670</name>
</gene>
<feature type="transmembrane region" description="Helical" evidence="7">
    <location>
        <begin position="199"/>
        <end position="216"/>
    </location>
</feature>
<dbReference type="NCBIfam" id="TIGR00544">
    <property type="entry name" value="lgt"/>
    <property type="match status" value="1"/>
</dbReference>
<keyword evidence="6 7" id="KW-0472">Membrane</keyword>
<feature type="transmembrane region" description="Helical" evidence="7">
    <location>
        <begin position="223"/>
        <end position="242"/>
    </location>
</feature>
<dbReference type="PANTHER" id="PTHR30589:SF0">
    <property type="entry name" value="PHOSPHATIDYLGLYCEROL--PROLIPOPROTEIN DIACYLGLYCERYL TRANSFERASE"/>
    <property type="match status" value="1"/>
</dbReference>